<evidence type="ECO:0000259" key="12">
    <source>
        <dbReference type="PROSITE" id="PS50157"/>
    </source>
</evidence>
<organism evidence="13 14">
    <name type="scientific">Elysia marginata</name>
    <dbReference type="NCBI Taxonomy" id="1093978"/>
    <lineage>
        <taxon>Eukaryota</taxon>
        <taxon>Metazoa</taxon>
        <taxon>Spiralia</taxon>
        <taxon>Lophotrochozoa</taxon>
        <taxon>Mollusca</taxon>
        <taxon>Gastropoda</taxon>
        <taxon>Heterobranchia</taxon>
        <taxon>Euthyneura</taxon>
        <taxon>Panpulmonata</taxon>
        <taxon>Sacoglossa</taxon>
        <taxon>Placobranchoidea</taxon>
        <taxon>Plakobranchidae</taxon>
        <taxon>Elysia</taxon>
    </lineage>
</organism>
<dbReference type="Pfam" id="PF00096">
    <property type="entry name" value="zf-C2H2"/>
    <property type="match status" value="4"/>
</dbReference>
<dbReference type="Proteomes" id="UP000762676">
    <property type="component" value="Unassembled WGS sequence"/>
</dbReference>
<comment type="caution">
    <text evidence="13">The sequence shown here is derived from an EMBL/GenBank/DDBJ whole genome shotgun (WGS) entry which is preliminary data.</text>
</comment>
<feature type="domain" description="C2H2-type" evidence="12">
    <location>
        <begin position="1137"/>
        <end position="1164"/>
    </location>
</feature>
<evidence type="ECO:0000256" key="10">
    <source>
        <dbReference type="PROSITE-ProRule" id="PRU00042"/>
    </source>
</evidence>
<evidence type="ECO:0000256" key="7">
    <source>
        <dbReference type="ARBA" id="ARBA00023125"/>
    </source>
</evidence>
<reference evidence="13 14" key="1">
    <citation type="journal article" date="2021" name="Elife">
        <title>Chloroplast acquisition without the gene transfer in kleptoplastic sea slugs, Plakobranchus ocellatus.</title>
        <authorList>
            <person name="Maeda T."/>
            <person name="Takahashi S."/>
            <person name="Yoshida T."/>
            <person name="Shimamura S."/>
            <person name="Takaki Y."/>
            <person name="Nagai Y."/>
            <person name="Toyoda A."/>
            <person name="Suzuki Y."/>
            <person name="Arimoto A."/>
            <person name="Ishii H."/>
            <person name="Satoh N."/>
            <person name="Nishiyama T."/>
            <person name="Hasebe M."/>
            <person name="Maruyama T."/>
            <person name="Minagawa J."/>
            <person name="Obokata J."/>
            <person name="Shigenobu S."/>
        </authorList>
    </citation>
    <scope>NUCLEOTIDE SEQUENCE [LARGE SCALE GENOMIC DNA]</scope>
</reference>
<dbReference type="EMBL" id="BMAT01011872">
    <property type="protein sequence ID" value="GFR81331.1"/>
    <property type="molecule type" value="Genomic_DNA"/>
</dbReference>
<feature type="domain" description="C2H2-type" evidence="12">
    <location>
        <begin position="1248"/>
        <end position="1275"/>
    </location>
</feature>
<evidence type="ECO:0000256" key="4">
    <source>
        <dbReference type="ARBA" id="ARBA00022771"/>
    </source>
</evidence>
<dbReference type="SMART" id="SM00451">
    <property type="entry name" value="ZnF_U1"/>
    <property type="match status" value="5"/>
</dbReference>
<feature type="domain" description="C2H2-type" evidence="12">
    <location>
        <begin position="909"/>
        <end position="932"/>
    </location>
</feature>
<feature type="region of interest" description="Disordered" evidence="11">
    <location>
        <begin position="79"/>
        <end position="108"/>
    </location>
</feature>
<feature type="domain" description="C2H2-type" evidence="12">
    <location>
        <begin position="327"/>
        <end position="350"/>
    </location>
</feature>
<keyword evidence="14" id="KW-1185">Reference proteome</keyword>
<evidence type="ECO:0000313" key="14">
    <source>
        <dbReference type="Proteomes" id="UP000762676"/>
    </source>
</evidence>
<protein>
    <submittedName>
        <fullName evidence="13">Zinc finger protein 208</fullName>
    </submittedName>
</protein>
<keyword evidence="5" id="KW-0862">Zinc</keyword>
<feature type="domain" description="C2H2-type" evidence="12">
    <location>
        <begin position="1193"/>
        <end position="1220"/>
    </location>
</feature>
<keyword evidence="7" id="KW-0238">DNA-binding</keyword>
<accession>A0AAV4G866</accession>
<dbReference type="PROSITE" id="PS00028">
    <property type="entry name" value="ZINC_FINGER_C2H2_1"/>
    <property type="match status" value="21"/>
</dbReference>
<feature type="domain" description="C2H2-type" evidence="12">
    <location>
        <begin position="1005"/>
        <end position="1032"/>
    </location>
</feature>
<feature type="compositionally biased region" description="Basic and acidic residues" evidence="11">
    <location>
        <begin position="94"/>
        <end position="108"/>
    </location>
</feature>
<keyword evidence="3" id="KW-0677">Repeat</keyword>
<dbReference type="GO" id="GO:0005634">
    <property type="term" value="C:nucleus"/>
    <property type="evidence" value="ECO:0007669"/>
    <property type="project" value="UniProtKB-SubCell"/>
</dbReference>
<keyword evidence="4 10" id="KW-0863">Zinc-finger</keyword>
<dbReference type="SUPFAM" id="SSF57667">
    <property type="entry name" value="beta-beta-alpha zinc fingers"/>
    <property type="match status" value="10"/>
</dbReference>
<evidence type="ECO:0000256" key="3">
    <source>
        <dbReference type="ARBA" id="ARBA00022737"/>
    </source>
</evidence>
<dbReference type="GO" id="GO:0000978">
    <property type="term" value="F:RNA polymerase II cis-regulatory region sequence-specific DNA binding"/>
    <property type="evidence" value="ECO:0007669"/>
    <property type="project" value="TreeGrafter"/>
</dbReference>
<dbReference type="SMART" id="SM00355">
    <property type="entry name" value="ZnF_C2H2"/>
    <property type="match status" value="30"/>
</dbReference>
<dbReference type="GO" id="GO:0008270">
    <property type="term" value="F:zinc ion binding"/>
    <property type="evidence" value="ECO:0007669"/>
    <property type="project" value="UniProtKB-KW"/>
</dbReference>
<feature type="region of interest" description="Disordered" evidence="11">
    <location>
        <begin position="147"/>
        <end position="183"/>
    </location>
</feature>
<comment type="subcellular location">
    <subcellularLocation>
        <location evidence="1">Nucleus</location>
    </subcellularLocation>
</comment>
<keyword evidence="8" id="KW-0804">Transcription</keyword>
<feature type="compositionally biased region" description="Polar residues" evidence="11">
    <location>
        <begin position="79"/>
        <end position="93"/>
    </location>
</feature>
<evidence type="ECO:0000313" key="13">
    <source>
        <dbReference type="EMBL" id="GFR81331.1"/>
    </source>
</evidence>
<sequence length="1320" mass="150307">MEPDDSQSYSDKLDQPSLPQPKESEITLYSSPDKGTSNSVPQQNQDKSQCSYTDQSFFPMLKDIKREQDVDFQGLIHSKNTSGSVFTPGSSHSQQEETIARRERDSLDNEEHLSELTVSFANISNTVKPHFVVPSQSVENRNSIEHVGKAHHKKSMCKSKTNSSKSNENPVDKISDSQSHQIGIPRVSNVVKKLKRMIRQKKDKVNSISNHKVGTKNALSAHADKSPFSSNNKEYFEIKPAQSEVPVQSSSEQQVGLFSENGRKDGKNPLYCKICFQSFDGMERLGEHMKSHSIEECYSIQCMKCKRNFDDRLLLNKHLSDTGCSGFVCSVCNMSFPLETLLLKHQVLAHKVCDEMKCSECGKVFSDQGSWARHEATHVKSAQYVCKICNKMFFTKQGIVTSHLPTCHNIGVQSETKSRSMCDLSAPVSNHKKIVLNNDSSSIGGLPSFVLHSNDGGTLVLTPLRANKSAMETDLKDQEQIKNCPSQIDSTYCKIKPKETFDPSHCKICSQLFLKKEELQEHMATHTVEECCSIQCMKCNTHFDDLASLQKHLNLTKCTGFFCSICQISFGLEAHLLRHNVHFHKKGVTEMKCGHCGKQFPKVGAWARHEANHVKHKQYSCKICNESFSLDVTLQRYHLPKVHGVTLRMKRPDKTKIENEAYAGADAQNEVGTEASSSSSASELFSCRVCSQTHASNDELKAHISSHFIEECFHIQCLKCKVYFEDETLLDKHFRETGCSGFTCSICNASFGLEYSLLKHIVQVHKREEKNMQCEKCGHWLTDFSAWVRHEANHAQSQYECKLCNKRFKTKRPFYDSHMFRMHNIKPHDAKETVANNSKLSYTQALRHEVCVDCDVCGGKVPDQESLASHRIHHFMEGKFKIQCSGCPQTFNEMDDLMNHVQERQCSQYYCDECKKYFSTQYDFVLHRVEKHESILDSGYYKCLDCPKVFDTLSGYVNHAVENHVTVWPFHCAVCNANFKSVDLLKVHLSECHTLIEDDKELGDYKCFKCLASFGTKKGLVNHRRFHQIKRNIVAVQGSSNTDSNPSSYLTPFFCSICLIGFSRADDLDEHTQLHSSQPLEKTECPTCKKVVLKKLLGAHMADHERSVLCTHCGKMLKSPSALKNHNLVCHSGVNPFQCHICHKFLSSAKRLEQHIWLHTGYKPYECKICGKKFTLQNLLESHLASHANKRNYKCHLCDYRCRHKSQLNGHMDKHAGIKRYKCQVCGMQFRTASARKVHTEIHTGEKYDCKICGKKFSTKRYIKSHMRTHTNEKPYTCPKCGASFTMASNLNSHVKRVHGNLVFKQFQEEKMLKKKQNQT</sequence>
<feature type="compositionally biased region" description="Polar residues" evidence="11">
    <location>
        <begin position="1"/>
        <end position="10"/>
    </location>
</feature>
<dbReference type="PROSITE" id="PS50157">
    <property type="entry name" value="ZINC_FINGER_C2H2_2"/>
    <property type="match status" value="17"/>
</dbReference>
<feature type="domain" description="C2H2-type" evidence="12">
    <location>
        <begin position="1108"/>
        <end position="1136"/>
    </location>
</feature>
<dbReference type="FunFam" id="3.30.160.60:FF:000870">
    <property type="entry name" value="zinc finger protein 197 isoform X1"/>
    <property type="match status" value="1"/>
</dbReference>
<dbReference type="FunFam" id="3.30.160.60:FF:002343">
    <property type="entry name" value="Zinc finger protein 33A"/>
    <property type="match status" value="1"/>
</dbReference>
<dbReference type="Gene3D" id="3.30.160.60">
    <property type="entry name" value="Classic Zinc Finger"/>
    <property type="match status" value="15"/>
</dbReference>
<dbReference type="FunFam" id="3.30.160.60:FF:000065">
    <property type="entry name" value="B-cell CLL/lymphoma 6, member B"/>
    <property type="match status" value="1"/>
</dbReference>
<evidence type="ECO:0000256" key="11">
    <source>
        <dbReference type="SAM" id="MobiDB-lite"/>
    </source>
</evidence>
<feature type="domain" description="C2H2-type" evidence="12">
    <location>
        <begin position="356"/>
        <end position="383"/>
    </location>
</feature>
<feature type="domain" description="C2H2-type" evidence="12">
    <location>
        <begin position="504"/>
        <end position="531"/>
    </location>
</feature>
<feature type="domain" description="C2H2-type" evidence="12">
    <location>
        <begin position="742"/>
        <end position="770"/>
    </location>
</feature>
<proteinExistence type="predicted"/>
<evidence type="ECO:0000256" key="1">
    <source>
        <dbReference type="ARBA" id="ARBA00004123"/>
    </source>
</evidence>
<dbReference type="InterPro" id="IPR003604">
    <property type="entry name" value="Matrin/U1-like-C_Znf_C2H2"/>
</dbReference>
<keyword evidence="6" id="KW-0805">Transcription regulation</keyword>
<keyword evidence="9" id="KW-0539">Nucleus</keyword>
<dbReference type="InterPro" id="IPR050752">
    <property type="entry name" value="C2H2-ZF_domain"/>
</dbReference>
<dbReference type="GO" id="GO:0000981">
    <property type="term" value="F:DNA-binding transcription factor activity, RNA polymerase II-specific"/>
    <property type="evidence" value="ECO:0007669"/>
    <property type="project" value="TreeGrafter"/>
</dbReference>
<evidence type="ECO:0000256" key="9">
    <source>
        <dbReference type="ARBA" id="ARBA00023242"/>
    </source>
</evidence>
<evidence type="ECO:0000256" key="5">
    <source>
        <dbReference type="ARBA" id="ARBA00022833"/>
    </source>
</evidence>
<gene>
    <name evidence="13" type="ORF">ElyMa_005922300</name>
</gene>
<feature type="domain" description="C2H2-type" evidence="12">
    <location>
        <begin position="1053"/>
        <end position="1080"/>
    </location>
</feature>
<feature type="domain" description="C2H2-type" evidence="12">
    <location>
        <begin position="270"/>
        <end position="297"/>
    </location>
</feature>
<keyword evidence="2" id="KW-0479">Metal-binding</keyword>
<feature type="domain" description="C2H2-type" evidence="12">
    <location>
        <begin position="1276"/>
        <end position="1299"/>
    </location>
</feature>
<feature type="domain" description="C2H2-type" evidence="12">
    <location>
        <begin position="1165"/>
        <end position="1192"/>
    </location>
</feature>
<feature type="domain" description="C2H2-type" evidence="12">
    <location>
        <begin position="1221"/>
        <end position="1248"/>
    </location>
</feature>
<evidence type="ECO:0000256" key="8">
    <source>
        <dbReference type="ARBA" id="ARBA00023163"/>
    </source>
</evidence>
<name>A0AAV4G866_9GAST</name>
<evidence type="ECO:0000256" key="2">
    <source>
        <dbReference type="ARBA" id="ARBA00022723"/>
    </source>
</evidence>
<dbReference type="PANTHER" id="PTHR24384">
    <property type="entry name" value="FINGER PUTATIVE TRANSCRIPTION FACTOR FAMILY-RELATED"/>
    <property type="match status" value="1"/>
</dbReference>
<dbReference type="Pfam" id="PF13912">
    <property type="entry name" value="zf-C2H2_6"/>
    <property type="match status" value="1"/>
</dbReference>
<evidence type="ECO:0000256" key="6">
    <source>
        <dbReference type="ARBA" id="ARBA00023015"/>
    </source>
</evidence>
<dbReference type="PANTHER" id="PTHR24384:SF189">
    <property type="entry name" value="C2H2-TYPE DOMAIN-CONTAINING PROTEIN-RELATED"/>
    <property type="match status" value="1"/>
</dbReference>
<feature type="region of interest" description="Disordered" evidence="11">
    <location>
        <begin position="1"/>
        <end position="54"/>
    </location>
</feature>
<dbReference type="InterPro" id="IPR013087">
    <property type="entry name" value="Znf_C2H2_type"/>
</dbReference>
<feature type="compositionally biased region" description="Polar residues" evidence="11">
    <location>
        <begin position="27"/>
        <end position="54"/>
    </location>
</feature>
<feature type="domain" description="C2H2-type" evidence="12">
    <location>
        <begin position="941"/>
        <end position="969"/>
    </location>
</feature>
<feature type="domain" description="C2H2-type" evidence="12">
    <location>
        <begin position="591"/>
        <end position="618"/>
    </location>
</feature>
<dbReference type="InterPro" id="IPR036236">
    <property type="entry name" value="Znf_C2H2_sf"/>
</dbReference>